<keyword evidence="14" id="KW-1185">Reference proteome</keyword>
<comment type="subcellular location">
    <subcellularLocation>
        <location evidence="2 11">Membrane</location>
        <topology evidence="2 11">Multi-pass membrane protein</topology>
    </subcellularLocation>
</comment>
<dbReference type="PANTHER" id="PTHR22936:SF69">
    <property type="entry name" value="RHOMBOID-LIKE PROTEIN"/>
    <property type="match status" value="1"/>
</dbReference>
<feature type="transmembrane region" description="Helical" evidence="11">
    <location>
        <begin position="252"/>
        <end position="270"/>
    </location>
</feature>
<dbReference type="PANTHER" id="PTHR22936">
    <property type="entry name" value="RHOMBOID-RELATED"/>
    <property type="match status" value="1"/>
</dbReference>
<dbReference type="InParanoid" id="A0A2R5H0C6"/>
<keyword evidence="10 11" id="KW-0472">Membrane</keyword>
<dbReference type="InterPro" id="IPR002610">
    <property type="entry name" value="Peptidase_S54_rhomboid-like"/>
</dbReference>
<feature type="transmembrane region" description="Helical" evidence="11">
    <location>
        <begin position="227"/>
        <end position="246"/>
    </location>
</feature>
<comment type="catalytic activity">
    <reaction evidence="1 11">
        <text>Cleaves type-1 transmembrane domains using a catalytic dyad composed of serine and histidine that are contributed by different transmembrane domains.</text>
        <dbReference type="EC" id="3.4.21.105"/>
    </reaction>
</comment>
<evidence type="ECO:0000256" key="3">
    <source>
        <dbReference type="ARBA" id="ARBA00009045"/>
    </source>
</evidence>
<dbReference type="Pfam" id="PF01694">
    <property type="entry name" value="Rhomboid"/>
    <property type="match status" value="1"/>
</dbReference>
<evidence type="ECO:0000256" key="11">
    <source>
        <dbReference type="RuleBase" id="RU362115"/>
    </source>
</evidence>
<keyword evidence="6 11" id="KW-0812">Transmembrane</keyword>
<dbReference type="GO" id="GO:0006508">
    <property type="term" value="P:proteolysis"/>
    <property type="evidence" value="ECO:0007669"/>
    <property type="project" value="UniProtKB-KW"/>
</dbReference>
<dbReference type="FunCoup" id="A0A2R5H0C6">
    <property type="interactions" value="1"/>
</dbReference>
<evidence type="ECO:0000256" key="4">
    <source>
        <dbReference type="ARBA" id="ARBA00013039"/>
    </source>
</evidence>
<feature type="transmembrane region" description="Helical" evidence="11">
    <location>
        <begin position="306"/>
        <end position="324"/>
    </location>
</feature>
<feature type="transmembrane region" description="Helical" evidence="11">
    <location>
        <begin position="344"/>
        <end position="365"/>
    </location>
</feature>
<evidence type="ECO:0000256" key="8">
    <source>
        <dbReference type="ARBA" id="ARBA00022825"/>
    </source>
</evidence>
<evidence type="ECO:0000313" key="14">
    <source>
        <dbReference type="Proteomes" id="UP000241890"/>
    </source>
</evidence>
<sequence>MPRRSEDRASADRRSVDSAFSIASPVDAVPAVVILPRSDSDVAREVALGESAESVVRTHHTHDETYAERLQREALEEEQRRRERERIMAEGDRSLAAAMHQADLDDMYTQVAAFDRAHEGEVFARDEDHTPWFSRCTAVVLIIVMIAEVGVNGWKLEDYQVNPLLGPSVETLSKMGAKDTSLILEGEFYRIFTPIILHAGFVHLLFNLLALYNIGFSMERDFGSLKISIIFIGSGIFGVLLSAIFLPQQLSVGASGALFGLFGAAWSDLLHNWSLYGNSAKWVLLQLVLATIFNLGLGLLPYLDNFAHFGGFCCGLFLGFTLLVQKRYNIWGDLQQRKTYQVVVQSLALVILPILFVVLTLVLYLDVNVADSCDWCSYISCVPLPIGASEEDLWWEC</sequence>
<comment type="caution">
    <text evidence="13">The sequence shown here is derived from an EMBL/GenBank/DDBJ whole genome shotgun (WGS) entry which is preliminary data.</text>
</comment>
<dbReference type="EC" id="3.4.21.105" evidence="4"/>
<dbReference type="EMBL" id="BEYU01000183">
    <property type="protein sequence ID" value="GBG34201.1"/>
    <property type="molecule type" value="Genomic_DNA"/>
</dbReference>
<dbReference type="Gene3D" id="1.20.1540.10">
    <property type="entry name" value="Rhomboid-like"/>
    <property type="match status" value="1"/>
</dbReference>
<feature type="transmembrane region" description="Helical" evidence="11">
    <location>
        <begin position="191"/>
        <end position="215"/>
    </location>
</feature>
<evidence type="ECO:0000256" key="9">
    <source>
        <dbReference type="ARBA" id="ARBA00022989"/>
    </source>
</evidence>
<proteinExistence type="inferred from homology"/>
<evidence type="ECO:0000313" key="13">
    <source>
        <dbReference type="EMBL" id="GBG34201.1"/>
    </source>
</evidence>
<dbReference type="SUPFAM" id="SSF144091">
    <property type="entry name" value="Rhomboid-like"/>
    <property type="match status" value="1"/>
</dbReference>
<accession>A0A2R5H0C6</accession>
<evidence type="ECO:0000259" key="12">
    <source>
        <dbReference type="Pfam" id="PF01694"/>
    </source>
</evidence>
<reference evidence="13 14" key="1">
    <citation type="submission" date="2017-12" db="EMBL/GenBank/DDBJ databases">
        <title>Sequencing, de novo assembly and annotation of complete genome of a new Thraustochytrid species, strain FCC1311.</title>
        <authorList>
            <person name="Sedici K."/>
            <person name="Godart F."/>
            <person name="Aiese Cigliano R."/>
            <person name="Sanseverino W."/>
            <person name="Barakat M."/>
            <person name="Ortet P."/>
            <person name="Marechal E."/>
            <person name="Cagnac O."/>
            <person name="Amato A."/>
        </authorList>
    </citation>
    <scope>NUCLEOTIDE SEQUENCE [LARGE SCALE GENOMIC DNA]</scope>
</reference>
<protein>
    <recommendedName>
        <fullName evidence="4">rhomboid protease</fullName>
        <ecNumber evidence="4">3.4.21.105</ecNumber>
    </recommendedName>
</protein>
<keyword evidence="7 11" id="KW-0378">Hydrolase</keyword>
<dbReference type="Proteomes" id="UP000241890">
    <property type="component" value="Unassembled WGS sequence"/>
</dbReference>
<keyword evidence="8 11" id="KW-0720">Serine protease</keyword>
<feature type="transmembrane region" description="Helical" evidence="11">
    <location>
        <begin position="282"/>
        <end position="300"/>
    </location>
</feature>
<evidence type="ECO:0000256" key="7">
    <source>
        <dbReference type="ARBA" id="ARBA00022801"/>
    </source>
</evidence>
<gene>
    <name evidence="13" type="ORF">FCC1311_104252</name>
</gene>
<evidence type="ECO:0000256" key="5">
    <source>
        <dbReference type="ARBA" id="ARBA00022670"/>
    </source>
</evidence>
<comment type="function">
    <text evidence="11">Serine protease involved in intramembrane proteolysis.</text>
</comment>
<feature type="transmembrane region" description="Helical" evidence="11">
    <location>
        <begin position="132"/>
        <end position="154"/>
    </location>
</feature>
<dbReference type="InterPro" id="IPR035952">
    <property type="entry name" value="Rhomboid-like_sf"/>
</dbReference>
<keyword evidence="5 11" id="KW-0645">Protease</keyword>
<comment type="similarity">
    <text evidence="3 11">Belongs to the peptidase S54 family.</text>
</comment>
<evidence type="ECO:0000256" key="6">
    <source>
        <dbReference type="ARBA" id="ARBA00022692"/>
    </source>
</evidence>
<evidence type="ECO:0000256" key="1">
    <source>
        <dbReference type="ARBA" id="ARBA00000156"/>
    </source>
</evidence>
<dbReference type="OrthoDB" id="418595at2759"/>
<evidence type="ECO:0000256" key="10">
    <source>
        <dbReference type="ARBA" id="ARBA00023136"/>
    </source>
</evidence>
<dbReference type="InterPro" id="IPR022764">
    <property type="entry name" value="Peptidase_S54_rhomboid_dom"/>
</dbReference>
<dbReference type="GO" id="GO:0016020">
    <property type="term" value="C:membrane"/>
    <property type="evidence" value="ECO:0007669"/>
    <property type="project" value="UniProtKB-SubCell"/>
</dbReference>
<organism evidence="13 14">
    <name type="scientific">Hondaea fermentalgiana</name>
    <dbReference type="NCBI Taxonomy" id="2315210"/>
    <lineage>
        <taxon>Eukaryota</taxon>
        <taxon>Sar</taxon>
        <taxon>Stramenopiles</taxon>
        <taxon>Bigyra</taxon>
        <taxon>Labyrinthulomycetes</taxon>
        <taxon>Thraustochytrida</taxon>
        <taxon>Thraustochytriidae</taxon>
        <taxon>Hondaea</taxon>
    </lineage>
</organism>
<evidence type="ECO:0000256" key="2">
    <source>
        <dbReference type="ARBA" id="ARBA00004141"/>
    </source>
</evidence>
<dbReference type="GO" id="GO:0004252">
    <property type="term" value="F:serine-type endopeptidase activity"/>
    <property type="evidence" value="ECO:0007669"/>
    <property type="project" value="InterPro"/>
</dbReference>
<feature type="domain" description="Peptidase S54 rhomboid" evidence="12">
    <location>
        <begin position="186"/>
        <end position="323"/>
    </location>
</feature>
<dbReference type="AlphaFoldDB" id="A0A2R5H0C6"/>
<name>A0A2R5H0C6_9STRA</name>
<keyword evidence="9 11" id="KW-1133">Transmembrane helix</keyword>